<comment type="cofactor">
    <cofactor evidence="1 7">
        <name>FAD</name>
        <dbReference type="ChEBI" id="CHEBI:57692"/>
    </cofactor>
</comment>
<dbReference type="PROSITE" id="PS00978">
    <property type="entry name" value="FAD_G3PDH_2"/>
    <property type="match status" value="1"/>
</dbReference>
<comment type="similarity">
    <text evidence="2 7">Belongs to the FAD-dependent glycerol-3-phosphate dehydrogenase family.</text>
</comment>
<dbReference type="Pfam" id="PF16901">
    <property type="entry name" value="DAO_C"/>
    <property type="match status" value="1"/>
</dbReference>
<evidence type="ECO:0000256" key="4">
    <source>
        <dbReference type="ARBA" id="ARBA00022630"/>
    </source>
</evidence>
<keyword evidence="11" id="KW-1185">Reference proteome</keyword>
<name>A0ABQ8QM82_9AGAR</name>
<reference evidence="10" key="1">
    <citation type="submission" date="2022-08" db="EMBL/GenBank/DDBJ databases">
        <authorList>
            <consortium name="DOE Joint Genome Institute"/>
            <person name="Min B."/>
            <person name="Riley R."/>
            <person name="Sierra-Patev S."/>
            <person name="Naranjo-Ortiz M."/>
            <person name="Looney B."/>
            <person name="Konkel Z."/>
            <person name="Slot J.C."/>
            <person name="Sakamoto Y."/>
            <person name="Steenwyk J.L."/>
            <person name="Rokas A."/>
            <person name="Carro J."/>
            <person name="Camarero S."/>
            <person name="Ferreira P."/>
            <person name="Molpeceres G."/>
            <person name="Ruiz-Duenas F.J."/>
            <person name="Serrano A."/>
            <person name="Henrissat B."/>
            <person name="Drula E."/>
            <person name="Hughes K.W."/>
            <person name="Mata J.L."/>
            <person name="Ishikawa N.K."/>
            <person name="Vargas-Isla R."/>
            <person name="Ushijima S."/>
            <person name="Smith C.A."/>
            <person name="Ahrendt S."/>
            <person name="Andreopoulos W."/>
            <person name="He G."/>
            <person name="Labutti K."/>
            <person name="Lipzen A."/>
            <person name="Ng V."/>
            <person name="Sandor L."/>
            <person name="Barry K."/>
            <person name="Martinez A.T."/>
            <person name="Xiao Y."/>
            <person name="Gibbons J.G."/>
            <person name="Terashima K."/>
            <person name="Hibbett D.S."/>
            <person name="Grigoriev I.V."/>
        </authorList>
    </citation>
    <scope>NUCLEOTIDE SEQUENCE</scope>
    <source>
        <strain evidence="10">TFB10827</strain>
    </source>
</reference>
<evidence type="ECO:0000313" key="10">
    <source>
        <dbReference type="EMBL" id="KAJ3999754.1"/>
    </source>
</evidence>
<dbReference type="EC" id="1.1.5.3" evidence="3 7"/>
<dbReference type="InterPro" id="IPR000447">
    <property type="entry name" value="G3P_DH_FAD-dep"/>
</dbReference>
<keyword evidence="5" id="KW-0274">FAD</keyword>
<feature type="domain" description="Alpha-glycerophosphate oxidase C-terminal" evidence="9">
    <location>
        <begin position="496"/>
        <end position="627"/>
    </location>
</feature>
<evidence type="ECO:0000256" key="5">
    <source>
        <dbReference type="ARBA" id="ARBA00022827"/>
    </source>
</evidence>
<dbReference type="InterPro" id="IPR006076">
    <property type="entry name" value="FAD-dep_OxRdtase"/>
</dbReference>
<evidence type="ECO:0000259" key="8">
    <source>
        <dbReference type="Pfam" id="PF01266"/>
    </source>
</evidence>
<organism evidence="10 11">
    <name type="scientific">Lentinula boryana</name>
    <dbReference type="NCBI Taxonomy" id="40481"/>
    <lineage>
        <taxon>Eukaryota</taxon>
        <taxon>Fungi</taxon>
        <taxon>Dikarya</taxon>
        <taxon>Basidiomycota</taxon>
        <taxon>Agaricomycotina</taxon>
        <taxon>Agaricomycetes</taxon>
        <taxon>Agaricomycetidae</taxon>
        <taxon>Agaricales</taxon>
        <taxon>Marasmiineae</taxon>
        <taxon>Omphalotaceae</taxon>
        <taxon>Lentinula</taxon>
    </lineage>
</organism>
<dbReference type="Proteomes" id="UP001163828">
    <property type="component" value="Unassembled WGS sequence"/>
</dbReference>
<sequence>MPVVLPTLRSRLLSRRALIYASSSLLVGSGLTVYYLNSGPSFPPSTKESRRPPPPWTPPSRFDNLRSLKASSQQEPFDLLIVGGGATGSGAALDAASRGLKVALVERDDFAAGTSSKSTKLVHGGVRYLQKAIMELDREQWALVKEALKERKVFLHTAPYLSHMLPIMLPVYNIIQLPYYFAGCKMYDILAGSENMSSSYMMSRSQALETFPMLKQEGLVGAVVYYDGQHNDSRMNTALVMSAVKHGAVVANYTEVVSFYKSDEKLKGARVRDEITGEEFVVHARGIINATGPFSDALLHLSSQASTDAACPKPTSLSATPASQHKNIVAPSSGIHITLPNYYAPKTMGLLDPATSDGRVIFFLPWQGGVIAGTTDAPAPLEKDPIAPEEEIRWVLEEVRHYLSPDIKVRRGDVLSAWSGLRPLVRDPKNVETSGTAGLVRSHMIYVDPQGMLTIAGGKWTTYRAMAEEGINCAVKEFNLRYDLSGNDRGSPIEKCITEDVRLVGSDHWGRNMFIGLIQRYGLDTEVAKHLSESYGDRAWTVCDLAEQYDETDDGGWPLHGKRLSDLYPYIEAEVRYAVEHEYAVKATDVLARRTRLTFLNVQAALDALPRVVDIMAFHLGWDLARKKQEIRSTVKFLESMGLKREVVDAQYKNVGGLPEPIPRGWRQTLIIQSERSLRRIFSSISTGLEFFSSGAKYEPVVIDGWPAVPPVYSRAKFEKGELAALRNAFEAFATEASPNVAPFHIDYTSAPSPTIVMLSSKSLPISQVIQVLRKVPGYQEMSASGLNKDLDYVIEEAGFKGRKEIGFEEFVEVKGVILPSSILLLTAYQSQICGDLKEITFAPALVTHDSSRKHRKAIPVEKSGGGV</sequence>
<evidence type="ECO:0000256" key="6">
    <source>
        <dbReference type="ARBA" id="ARBA00023002"/>
    </source>
</evidence>
<evidence type="ECO:0000256" key="1">
    <source>
        <dbReference type="ARBA" id="ARBA00001974"/>
    </source>
</evidence>
<accession>A0ABQ8QM82</accession>
<evidence type="ECO:0000256" key="7">
    <source>
        <dbReference type="RuleBase" id="RU361217"/>
    </source>
</evidence>
<protein>
    <recommendedName>
        <fullName evidence="3 7">Glycerol-3-phosphate dehydrogenase</fullName>
        <ecNumber evidence="3 7">1.1.5.3</ecNumber>
    </recommendedName>
</protein>
<evidence type="ECO:0000256" key="3">
    <source>
        <dbReference type="ARBA" id="ARBA00013029"/>
    </source>
</evidence>
<feature type="domain" description="FAD dependent oxidoreductase" evidence="8">
    <location>
        <begin position="78"/>
        <end position="463"/>
    </location>
</feature>
<comment type="caution">
    <text evidence="10">The sequence shown here is derived from an EMBL/GenBank/DDBJ whole genome shotgun (WGS) entry which is preliminary data.</text>
</comment>
<dbReference type="Gene3D" id="3.30.9.10">
    <property type="entry name" value="D-Amino Acid Oxidase, subunit A, domain 2"/>
    <property type="match status" value="1"/>
</dbReference>
<gene>
    <name evidence="10" type="ORF">F5050DRAFT_1892537</name>
</gene>
<dbReference type="PANTHER" id="PTHR11985:SF15">
    <property type="entry name" value="GLYCEROL-3-PHOSPHATE DEHYDROGENASE, MITOCHONDRIAL"/>
    <property type="match status" value="1"/>
</dbReference>
<dbReference type="PANTHER" id="PTHR11985">
    <property type="entry name" value="GLYCEROL-3-PHOSPHATE DEHYDROGENASE"/>
    <property type="match status" value="1"/>
</dbReference>
<dbReference type="InterPro" id="IPR036188">
    <property type="entry name" value="FAD/NAD-bd_sf"/>
</dbReference>
<dbReference type="Gene3D" id="3.50.50.60">
    <property type="entry name" value="FAD/NAD(P)-binding domain"/>
    <property type="match status" value="1"/>
</dbReference>
<dbReference type="Gene3D" id="1.10.8.870">
    <property type="entry name" value="Alpha-glycerophosphate oxidase, cap domain"/>
    <property type="match status" value="1"/>
</dbReference>
<dbReference type="EMBL" id="MU790533">
    <property type="protein sequence ID" value="KAJ3999754.1"/>
    <property type="molecule type" value="Genomic_DNA"/>
</dbReference>
<keyword evidence="6 7" id="KW-0560">Oxidoreductase</keyword>
<proteinExistence type="inferred from homology"/>
<dbReference type="PROSITE" id="PS00977">
    <property type="entry name" value="FAD_G3PDH_1"/>
    <property type="match status" value="1"/>
</dbReference>
<dbReference type="InterPro" id="IPR031656">
    <property type="entry name" value="DAO_C"/>
</dbReference>
<dbReference type="InterPro" id="IPR038299">
    <property type="entry name" value="DAO_C_sf"/>
</dbReference>
<dbReference type="SUPFAM" id="SSF51905">
    <property type="entry name" value="FAD/NAD(P)-binding domain"/>
    <property type="match status" value="1"/>
</dbReference>
<dbReference type="PRINTS" id="PR01001">
    <property type="entry name" value="FADG3PDH"/>
</dbReference>
<evidence type="ECO:0000256" key="2">
    <source>
        <dbReference type="ARBA" id="ARBA00007330"/>
    </source>
</evidence>
<dbReference type="Pfam" id="PF01266">
    <property type="entry name" value="DAO"/>
    <property type="match status" value="1"/>
</dbReference>
<comment type="catalytic activity">
    <reaction evidence="7">
        <text>a quinone + sn-glycerol 3-phosphate = dihydroxyacetone phosphate + a quinol</text>
        <dbReference type="Rhea" id="RHEA:18977"/>
        <dbReference type="ChEBI" id="CHEBI:24646"/>
        <dbReference type="ChEBI" id="CHEBI:57597"/>
        <dbReference type="ChEBI" id="CHEBI:57642"/>
        <dbReference type="ChEBI" id="CHEBI:132124"/>
        <dbReference type="EC" id="1.1.5.3"/>
    </reaction>
</comment>
<evidence type="ECO:0000259" key="9">
    <source>
        <dbReference type="Pfam" id="PF16901"/>
    </source>
</evidence>
<keyword evidence="4 7" id="KW-0285">Flavoprotein</keyword>
<evidence type="ECO:0000313" key="11">
    <source>
        <dbReference type="Proteomes" id="UP001163828"/>
    </source>
</evidence>
<dbReference type="SUPFAM" id="SSF54373">
    <property type="entry name" value="FAD-linked reductases, C-terminal domain"/>
    <property type="match status" value="1"/>
</dbReference>